<evidence type="ECO:0000313" key="10">
    <source>
        <dbReference type="EMBL" id="PVD25674.1"/>
    </source>
</evidence>
<keyword evidence="5" id="KW-0406">Ion transport</keyword>
<dbReference type="GO" id="GO:0030322">
    <property type="term" value="P:stabilization of membrane potential"/>
    <property type="evidence" value="ECO:0007669"/>
    <property type="project" value="TreeGrafter"/>
</dbReference>
<dbReference type="Pfam" id="PF07885">
    <property type="entry name" value="Ion_trans_2"/>
    <property type="match status" value="1"/>
</dbReference>
<dbReference type="PANTHER" id="PTHR11003:SF345">
    <property type="entry name" value="TWIK FAMILY OF POTASSIUM CHANNELS PROTEIN 18"/>
    <property type="match status" value="1"/>
</dbReference>
<dbReference type="InterPro" id="IPR013099">
    <property type="entry name" value="K_chnl_dom"/>
</dbReference>
<feature type="domain" description="Potassium channel" evidence="9">
    <location>
        <begin position="112"/>
        <end position="149"/>
    </location>
</feature>
<evidence type="ECO:0000256" key="3">
    <source>
        <dbReference type="ARBA" id="ARBA00022692"/>
    </source>
</evidence>
<evidence type="ECO:0000313" key="11">
    <source>
        <dbReference type="Proteomes" id="UP000245119"/>
    </source>
</evidence>
<dbReference type="InterPro" id="IPR003280">
    <property type="entry name" value="2pore_dom_K_chnl"/>
</dbReference>
<evidence type="ECO:0000259" key="9">
    <source>
        <dbReference type="Pfam" id="PF07885"/>
    </source>
</evidence>
<keyword evidence="11" id="KW-1185">Reference proteome</keyword>
<sequence>MNRRKKTRKRLMSMDWTPGGMLLSSTARRIRMNASRKKPWKTSCTSRADLLAFLDFIHKDLEIARYVMRANHTANVISGHWNTLSYHKPGPTSSHADDEVETCRCKLWLVAGYGHIVPRTTLGRFTCVVYALLGVPLMMACLSAVGEKLCQVSKRWRDCRIEGFSTAATQRRIHVFLQCEYDATSCEEAGEVLEGPDFETDVFIRFLRSINMMWTLIGLAYISMGINTIMQLYLEGTKRTEQISDRSIRIFKRLRWAWGRSPAVSTSGLQLSRKKRRNAPPQKKDVAITDLTTIYQVTTRQRW</sequence>
<protein>
    <recommendedName>
        <fullName evidence="9">Potassium channel domain-containing protein</fullName>
    </recommendedName>
</protein>
<reference evidence="10 11" key="1">
    <citation type="submission" date="2018-04" db="EMBL/GenBank/DDBJ databases">
        <title>The genome of golden apple snail Pomacea canaliculata provides insight into stress tolerance and invasive adaptation.</title>
        <authorList>
            <person name="Liu C."/>
            <person name="Liu B."/>
            <person name="Ren Y."/>
            <person name="Zhang Y."/>
            <person name="Wang H."/>
            <person name="Li S."/>
            <person name="Jiang F."/>
            <person name="Yin L."/>
            <person name="Zhang G."/>
            <person name="Qian W."/>
            <person name="Fan W."/>
        </authorList>
    </citation>
    <scope>NUCLEOTIDE SEQUENCE [LARGE SCALE GENOMIC DNA]</scope>
    <source>
        <strain evidence="10">SZHN2017</strain>
        <tissue evidence="10">Muscle</tissue>
    </source>
</reference>
<proteinExistence type="predicted"/>
<evidence type="ECO:0000256" key="4">
    <source>
        <dbReference type="ARBA" id="ARBA00022989"/>
    </source>
</evidence>
<dbReference type="SUPFAM" id="SSF81324">
    <property type="entry name" value="Voltage-gated potassium channels"/>
    <property type="match status" value="1"/>
</dbReference>
<dbReference type="GO" id="GO:0005886">
    <property type="term" value="C:plasma membrane"/>
    <property type="evidence" value="ECO:0007669"/>
    <property type="project" value="TreeGrafter"/>
</dbReference>
<gene>
    <name evidence="10" type="ORF">C0Q70_13333</name>
</gene>
<evidence type="ECO:0000256" key="5">
    <source>
        <dbReference type="ARBA" id="ARBA00023065"/>
    </source>
</evidence>
<keyword evidence="4 8" id="KW-1133">Transmembrane helix</keyword>
<dbReference type="OrthoDB" id="297496at2759"/>
<evidence type="ECO:0000256" key="2">
    <source>
        <dbReference type="ARBA" id="ARBA00022448"/>
    </source>
</evidence>
<comment type="caution">
    <text evidence="10">The sequence shown here is derived from an EMBL/GenBank/DDBJ whole genome shotgun (WGS) entry which is preliminary data.</text>
</comment>
<organism evidence="10 11">
    <name type="scientific">Pomacea canaliculata</name>
    <name type="common">Golden apple snail</name>
    <dbReference type="NCBI Taxonomy" id="400727"/>
    <lineage>
        <taxon>Eukaryota</taxon>
        <taxon>Metazoa</taxon>
        <taxon>Spiralia</taxon>
        <taxon>Lophotrochozoa</taxon>
        <taxon>Mollusca</taxon>
        <taxon>Gastropoda</taxon>
        <taxon>Caenogastropoda</taxon>
        <taxon>Architaenioglossa</taxon>
        <taxon>Ampullarioidea</taxon>
        <taxon>Ampullariidae</taxon>
        <taxon>Pomacea</taxon>
    </lineage>
</organism>
<dbReference type="Gene3D" id="1.10.287.70">
    <property type="match status" value="1"/>
</dbReference>
<evidence type="ECO:0000256" key="1">
    <source>
        <dbReference type="ARBA" id="ARBA00004141"/>
    </source>
</evidence>
<dbReference type="PANTHER" id="PTHR11003">
    <property type="entry name" value="POTASSIUM CHANNEL, SUBFAMILY K"/>
    <property type="match status" value="1"/>
</dbReference>
<evidence type="ECO:0000256" key="8">
    <source>
        <dbReference type="SAM" id="Phobius"/>
    </source>
</evidence>
<dbReference type="EMBL" id="PZQS01000008">
    <property type="protein sequence ID" value="PVD25674.1"/>
    <property type="molecule type" value="Genomic_DNA"/>
</dbReference>
<keyword evidence="7" id="KW-0407">Ion channel</keyword>
<comment type="subcellular location">
    <subcellularLocation>
        <location evidence="1">Membrane</location>
        <topology evidence="1">Multi-pass membrane protein</topology>
    </subcellularLocation>
</comment>
<name>A0A2T7NWX9_POMCA</name>
<dbReference type="GO" id="GO:0022841">
    <property type="term" value="F:potassium ion leak channel activity"/>
    <property type="evidence" value="ECO:0007669"/>
    <property type="project" value="TreeGrafter"/>
</dbReference>
<evidence type="ECO:0000256" key="6">
    <source>
        <dbReference type="ARBA" id="ARBA00023136"/>
    </source>
</evidence>
<dbReference type="AlphaFoldDB" id="A0A2T7NWX9"/>
<keyword evidence="2" id="KW-0813">Transport</keyword>
<dbReference type="Proteomes" id="UP000245119">
    <property type="component" value="Linkage Group LG8"/>
</dbReference>
<dbReference type="GO" id="GO:0015271">
    <property type="term" value="F:outward rectifier potassium channel activity"/>
    <property type="evidence" value="ECO:0007669"/>
    <property type="project" value="TreeGrafter"/>
</dbReference>
<keyword evidence="3 8" id="KW-0812">Transmembrane</keyword>
<keyword evidence="6 8" id="KW-0472">Membrane</keyword>
<accession>A0A2T7NWX9</accession>
<feature type="transmembrane region" description="Helical" evidence="8">
    <location>
        <begin position="212"/>
        <end position="234"/>
    </location>
</feature>
<feature type="transmembrane region" description="Helical" evidence="8">
    <location>
        <begin position="127"/>
        <end position="146"/>
    </location>
</feature>
<evidence type="ECO:0000256" key="7">
    <source>
        <dbReference type="ARBA" id="ARBA00023303"/>
    </source>
</evidence>